<name>S7Z4P1_PENO1</name>
<dbReference type="GO" id="GO:0047750">
    <property type="term" value="F:cholestenol delta-isomerase activity"/>
    <property type="evidence" value="ECO:0007669"/>
    <property type="project" value="InterPro"/>
</dbReference>
<feature type="domain" description="EXPERA" evidence="15">
    <location>
        <begin position="59"/>
        <end position="205"/>
    </location>
</feature>
<dbReference type="GO" id="GO:0016126">
    <property type="term" value="P:sterol biosynthetic process"/>
    <property type="evidence" value="ECO:0007669"/>
    <property type="project" value="UniProtKB-KW"/>
</dbReference>
<dbReference type="PANTHER" id="PTHR14207:SF0">
    <property type="entry name" value="3-BETA-HYDROXYSTEROID-DELTA(8),DELTA(7)-ISOMERASE"/>
    <property type="match status" value="1"/>
</dbReference>
<keyword evidence="4 13" id="KW-0812">Transmembrane</keyword>
<evidence type="ECO:0000259" key="15">
    <source>
        <dbReference type="PROSITE" id="PS51751"/>
    </source>
</evidence>
<accession>S7Z4P1</accession>
<gene>
    <name evidence="16" type="ORF">PDE_00418</name>
</gene>
<evidence type="ECO:0000256" key="9">
    <source>
        <dbReference type="ARBA" id="ARBA00023136"/>
    </source>
</evidence>
<dbReference type="Pfam" id="PF05241">
    <property type="entry name" value="EBP"/>
    <property type="match status" value="1"/>
</dbReference>
<evidence type="ECO:0000256" key="5">
    <source>
        <dbReference type="ARBA" id="ARBA00022955"/>
    </source>
</evidence>
<evidence type="ECO:0000256" key="12">
    <source>
        <dbReference type="ARBA" id="ARBA00023235"/>
    </source>
</evidence>
<keyword evidence="3" id="KW-0444">Lipid biosynthesis</keyword>
<keyword evidence="10" id="KW-1207">Sterol metabolism</keyword>
<dbReference type="InterPro" id="IPR033118">
    <property type="entry name" value="EXPERA"/>
</dbReference>
<dbReference type="InterPro" id="IPR007905">
    <property type="entry name" value="EBP"/>
</dbReference>
<evidence type="ECO:0000313" key="16">
    <source>
        <dbReference type="EMBL" id="EPS25485.1"/>
    </source>
</evidence>
<dbReference type="PANTHER" id="PTHR14207">
    <property type="entry name" value="STEROL ISOMERASE"/>
    <property type="match status" value="1"/>
</dbReference>
<dbReference type="GO" id="GO:0000247">
    <property type="term" value="F:C-8 sterol isomerase activity"/>
    <property type="evidence" value="ECO:0007669"/>
    <property type="project" value="TreeGrafter"/>
</dbReference>
<feature type="transmembrane region" description="Helical" evidence="14">
    <location>
        <begin position="186"/>
        <end position="206"/>
    </location>
</feature>
<evidence type="ECO:0000256" key="14">
    <source>
        <dbReference type="SAM" id="Phobius"/>
    </source>
</evidence>
<feature type="transmembrane region" description="Helical" evidence="14">
    <location>
        <begin position="63"/>
        <end position="83"/>
    </location>
</feature>
<evidence type="ECO:0000256" key="7">
    <source>
        <dbReference type="ARBA" id="ARBA00023011"/>
    </source>
</evidence>
<reference evidence="16 17" key="1">
    <citation type="journal article" date="2013" name="PLoS ONE">
        <title>Genomic and secretomic analyses reveal unique features of the lignocellulolytic enzyme system of Penicillium decumbens.</title>
        <authorList>
            <person name="Liu G."/>
            <person name="Zhang L."/>
            <person name="Wei X."/>
            <person name="Zou G."/>
            <person name="Qin Y."/>
            <person name="Ma L."/>
            <person name="Li J."/>
            <person name="Zheng H."/>
            <person name="Wang S."/>
            <person name="Wang C."/>
            <person name="Xun L."/>
            <person name="Zhao G.-P."/>
            <person name="Zhou Z."/>
            <person name="Qu Y."/>
        </authorList>
    </citation>
    <scope>NUCLEOTIDE SEQUENCE [LARGE SCALE GENOMIC DNA]</scope>
    <source>
        <strain evidence="17">114-2 / CGMCC 5302</strain>
    </source>
</reference>
<comment type="similarity">
    <text evidence="2">Belongs to the EBP family.</text>
</comment>
<dbReference type="GO" id="GO:0004769">
    <property type="term" value="F:steroid Delta-isomerase activity"/>
    <property type="evidence" value="ECO:0007669"/>
    <property type="project" value="TreeGrafter"/>
</dbReference>
<keyword evidence="8" id="KW-0443">Lipid metabolism</keyword>
<evidence type="ECO:0000256" key="10">
    <source>
        <dbReference type="ARBA" id="ARBA00023166"/>
    </source>
</evidence>
<dbReference type="GO" id="GO:0016020">
    <property type="term" value="C:membrane"/>
    <property type="evidence" value="ECO:0007669"/>
    <property type="project" value="UniProtKB-SubCell"/>
</dbReference>
<feature type="transmembrane region" description="Helical" evidence="14">
    <location>
        <begin position="30"/>
        <end position="51"/>
    </location>
</feature>
<evidence type="ECO:0000313" key="17">
    <source>
        <dbReference type="Proteomes" id="UP000019376"/>
    </source>
</evidence>
<dbReference type="GO" id="GO:0005783">
    <property type="term" value="C:endoplasmic reticulum"/>
    <property type="evidence" value="ECO:0007669"/>
    <property type="project" value="TreeGrafter"/>
</dbReference>
<dbReference type="EMBL" id="KB644408">
    <property type="protein sequence ID" value="EPS25485.1"/>
    <property type="molecule type" value="Genomic_DNA"/>
</dbReference>
<evidence type="ECO:0000256" key="8">
    <source>
        <dbReference type="ARBA" id="ARBA00023098"/>
    </source>
</evidence>
<feature type="transmembrane region" description="Helical" evidence="14">
    <location>
        <begin position="114"/>
        <end position="138"/>
    </location>
</feature>
<proteinExistence type="inferred from homology"/>
<evidence type="ECO:0000256" key="13">
    <source>
        <dbReference type="PROSITE-ProRule" id="PRU01087"/>
    </source>
</evidence>
<organism evidence="16 17">
    <name type="scientific">Penicillium oxalicum (strain 114-2 / CGMCC 5302)</name>
    <name type="common">Penicillium decumbens</name>
    <dbReference type="NCBI Taxonomy" id="933388"/>
    <lineage>
        <taxon>Eukaryota</taxon>
        <taxon>Fungi</taxon>
        <taxon>Dikarya</taxon>
        <taxon>Ascomycota</taxon>
        <taxon>Pezizomycotina</taxon>
        <taxon>Eurotiomycetes</taxon>
        <taxon>Eurotiomycetidae</taxon>
        <taxon>Eurotiales</taxon>
        <taxon>Aspergillaceae</taxon>
        <taxon>Penicillium</taxon>
    </lineage>
</organism>
<keyword evidence="9 13" id="KW-0472">Membrane</keyword>
<dbReference type="HOGENOM" id="CLU_072128_0_0_1"/>
<dbReference type="AlphaFoldDB" id="S7Z4P1"/>
<dbReference type="STRING" id="933388.S7Z4P1"/>
<evidence type="ECO:0000256" key="3">
    <source>
        <dbReference type="ARBA" id="ARBA00022516"/>
    </source>
</evidence>
<dbReference type="PROSITE" id="PS51751">
    <property type="entry name" value="EXPERA"/>
    <property type="match status" value="1"/>
</dbReference>
<keyword evidence="6 13" id="KW-1133">Transmembrane helix</keyword>
<keyword evidence="7" id="KW-0756">Sterol biosynthesis</keyword>
<evidence type="ECO:0000256" key="4">
    <source>
        <dbReference type="ARBA" id="ARBA00022692"/>
    </source>
</evidence>
<evidence type="ECO:0000256" key="1">
    <source>
        <dbReference type="ARBA" id="ARBA00004141"/>
    </source>
</evidence>
<dbReference type="OrthoDB" id="58557at2759"/>
<comment type="subcellular location">
    <subcellularLocation>
        <location evidence="1">Membrane</location>
        <topology evidence="1">Multi-pass membrane protein</topology>
    </subcellularLocation>
</comment>
<evidence type="ECO:0000256" key="2">
    <source>
        <dbReference type="ARBA" id="ARBA00008337"/>
    </source>
</evidence>
<keyword evidence="5" id="KW-0752">Steroid biosynthesis</keyword>
<dbReference type="Proteomes" id="UP000019376">
    <property type="component" value="Unassembled WGS sequence"/>
</dbReference>
<protein>
    <recommendedName>
        <fullName evidence="15">EXPERA domain-containing protein</fullName>
    </recommendedName>
</protein>
<keyword evidence="17" id="KW-1185">Reference proteome</keyword>
<evidence type="ECO:0000256" key="6">
    <source>
        <dbReference type="ARBA" id="ARBA00022989"/>
    </source>
</evidence>
<keyword evidence="11" id="KW-0753">Steroid metabolism</keyword>
<sequence>MGDNSQDHPYYPLGAGISGYSPNELSTVELLIKAGGGCAVLLGLTFTLVSYTRPKLRVNDRIAVLWFVLSGTMHCFFEGYFMINHQKMASAQDLFGQLWKEYALSDSRYMTSDTLVLCMETMTVLIWGPLCLWVAVLITKHSSLRHPMQLLVCLSHLYGDSLYYATSLFDHYVNDISYCRPEGYYFWLYYFCMNFIWIVVPFYYLLQSIRTLSTAVRFQQESISLRKST</sequence>
<keyword evidence="12" id="KW-0413">Isomerase</keyword>
<dbReference type="eggNOG" id="KOG4826">
    <property type="taxonomic scope" value="Eukaryota"/>
</dbReference>
<feature type="transmembrane region" description="Helical" evidence="14">
    <location>
        <begin position="150"/>
        <end position="166"/>
    </location>
</feature>
<evidence type="ECO:0000256" key="11">
    <source>
        <dbReference type="ARBA" id="ARBA00023221"/>
    </source>
</evidence>
<dbReference type="PhylomeDB" id="S7Z4P1"/>